<protein>
    <recommendedName>
        <fullName evidence="4">G protein-coupled receptor</fullName>
    </recommendedName>
</protein>
<accession>A0AAV5T635</accession>
<gene>
    <name evidence="2" type="ORF">PENTCL1PPCAC_10174</name>
</gene>
<feature type="transmembrane region" description="Helical" evidence="1">
    <location>
        <begin position="6"/>
        <end position="25"/>
    </location>
</feature>
<dbReference type="AlphaFoldDB" id="A0AAV5T635"/>
<sequence>GFFVTDNQLFAAVFMAPCLVAILTIMEYRHNEYIRNLKLYFFIVTARYGICLPAIHSQSLAILATLVTVAQAGLIYYC</sequence>
<evidence type="ECO:0000313" key="3">
    <source>
        <dbReference type="Proteomes" id="UP001432027"/>
    </source>
</evidence>
<feature type="non-terminal residue" evidence="2">
    <location>
        <position position="78"/>
    </location>
</feature>
<feature type="transmembrane region" description="Helical" evidence="1">
    <location>
        <begin position="37"/>
        <end position="55"/>
    </location>
</feature>
<comment type="caution">
    <text evidence="2">The sequence shown here is derived from an EMBL/GenBank/DDBJ whole genome shotgun (WGS) entry which is preliminary data.</text>
</comment>
<name>A0AAV5T635_9BILA</name>
<dbReference type="EMBL" id="BTSX01000003">
    <property type="protein sequence ID" value="GMS87999.1"/>
    <property type="molecule type" value="Genomic_DNA"/>
</dbReference>
<evidence type="ECO:0000313" key="2">
    <source>
        <dbReference type="EMBL" id="GMS87999.1"/>
    </source>
</evidence>
<feature type="transmembrane region" description="Helical" evidence="1">
    <location>
        <begin position="61"/>
        <end position="77"/>
    </location>
</feature>
<proteinExistence type="predicted"/>
<evidence type="ECO:0000256" key="1">
    <source>
        <dbReference type="SAM" id="Phobius"/>
    </source>
</evidence>
<reference evidence="2" key="1">
    <citation type="submission" date="2023-10" db="EMBL/GenBank/DDBJ databases">
        <title>Genome assembly of Pristionchus species.</title>
        <authorList>
            <person name="Yoshida K."/>
            <person name="Sommer R.J."/>
        </authorList>
    </citation>
    <scope>NUCLEOTIDE SEQUENCE</scope>
    <source>
        <strain evidence="2">RS0144</strain>
    </source>
</reference>
<keyword evidence="3" id="KW-1185">Reference proteome</keyword>
<keyword evidence="1" id="KW-0812">Transmembrane</keyword>
<keyword evidence="1" id="KW-0472">Membrane</keyword>
<keyword evidence="1" id="KW-1133">Transmembrane helix</keyword>
<evidence type="ECO:0008006" key="4">
    <source>
        <dbReference type="Google" id="ProtNLM"/>
    </source>
</evidence>
<dbReference type="Proteomes" id="UP001432027">
    <property type="component" value="Unassembled WGS sequence"/>
</dbReference>
<organism evidence="2 3">
    <name type="scientific">Pristionchus entomophagus</name>
    <dbReference type="NCBI Taxonomy" id="358040"/>
    <lineage>
        <taxon>Eukaryota</taxon>
        <taxon>Metazoa</taxon>
        <taxon>Ecdysozoa</taxon>
        <taxon>Nematoda</taxon>
        <taxon>Chromadorea</taxon>
        <taxon>Rhabditida</taxon>
        <taxon>Rhabditina</taxon>
        <taxon>Diplogasteromorpha</taxon>
        <taxon>Diplogasteroidea</taxon>
        <taxon>Neodiplogasteridae</taxon>
        <taxon>Pristionchus</taxon>
    </lineage>
</organism>
<feature type="non-terminal residue" evidence="2">
    <location>
        <position position="1"/>
    </location>
</feature>